<dbReference type="InterPro" id="IPR013320">
    <property type="entry name" value="ConA-like_dom_sf"/>
</dbReference>
<dbReference type="InterPro" id="IPR000757">
    <property type="entry name" value="Beta-glucanase-like"/>
</dbReference>
<feature type="compositionally biased region" description="Low complexity" evidence="4">
    <location>
        <begin position="77"/>
        <end position="88"/>
    </location>
</feature>
<dbReference type="PROSITE" id="PS51762">
    <property type="entry name" value="GH16_2"/>
    <property type="match status" value="1"/>
</dbReference>
<keyword evidence="3" id="KW-0326">Glycosidase</keyword>
<comment type="caution">
    <text evidence="7">The sequence shown here is derived from an EMBL/GenBank/DDBJ whole genome shotgun (WGS) entry which is preliminary data.</text>
</comment>
<keyword evidence="8" id="KW-1185">Reference proteome</keyword>
<protein>
    <recommendedName>
        <fullName evidence="6">GH16 domain-containing protein</fullName>
    </recommendedName>
</protein>
<dbReference type="Proteomes" id="UP000623687">
    <property type="component" value="Unassembled WGS sequence"/>
</dbReference>
<feature type="compositionally biased region" description="Gly residues" evidence="4">
    <location>
        <begin position="89"/>
        <end position="99"/>
    </location>
</feature>
<dbReference type="GeneID" id="59373868"/>
<evidence type="ECO:0000313" key="7">
    <source>
        <dbReference type="EMBL" id="KAF7437214.1"/>
    </source>
</evidence>
<evidence type="ECO:0000259" key="6">
    <source>
        <dbReference type="PROSITE" id="PS51762"/>
    </source>
</evidence>
<dbReference type="FunFam" id="2.60.120.200:FF:000114">
    <property type="entry name" value="Probable endo-1,3(4)-beta-glucanase NFIA_089530"/>
    <property type="match status" value="1"/>
</dbReference>
<name>A0A8H7A1Z3_PLEOS</name>
<feature type="compositionally biased region" description="Polar residues" evidence="4">
    <location>
        <begin position="111"/>
        <end position="128"/>
    </location>
</feature>
<evidence type="ECO:0000256" key="1">
    <source>
        <dbReference type="ARBA" id="ARBA00006865"/>
    </source>
</evidence>
<evidence type="ECO:0000256" key="3">
    <source>
        <dbReference type="ARBA" id="ARBA00023295"/>
    </source>
</evidence>
<proteinExistence type="inferred from homology"/>
<feature type="domain" description="GH16" evidence="6">
    <location>
        <begin position="123"/>
        <end position="393"/>
    </location>
</feature>
<dbReference type="GO" id="GO:0004553">
    <property type="term" value="F:hydrolase activity, hydrolyzing O-glycosyl compounds"/>
    <property type="evidence" value="ECO:0007669"/>
    <property type="project" value="InterPro"/>
</dbReference>
<evidence type="ECO:0000256" key="4">
    <source>
        <dbReference type="SAM" id="MobiDB-lite"/>
    </source>
</evidence>
<evidence type="ECO:0000313" key="8">
    <source>
        <dbReference type="Proteomes" id="UP000623687"/>
    </source>
</evidence>
<dbReference type="VEuPathDB" id="FungiDB:PC9H_004050"/>
<feature type="region of interest" description="Disordered" evidence="4">
    <location>
        <begin position="75"/>
        <end position="133"/>
    </location>
</feature>
<dbReference type="SUPFAM" id="SSF49899">
    <property type="entry name" value="Concanavalin A-like lectins/glucanases"/>
    <property type="match status" value="1"/>
</dbReference>
<keyword evidence="2" id="KW-0378">Hydrolase</keyword>
<gene>
    <name evidence="7" type="ORF">PC9H_004050</name>
</gene>
<feature type="chain" id="PRO_5034840735" description="GH16 domain-containing protein" evidence="5">
    <location>
        <begin position="23"/>
        <end position="438"/>
    </location>
</feature>
<dbReference type="AlphaFoldDB" id="A0A8H7A1Z3"/>
<reference evidence="7" key="1">
    <citation type="submission" date="2019-07" db="EMBL/GenBank/DDBJ databases">
        <authorList>
            <person name="Palmer J.M."/>
        </authorList>
    </citation>
    <scope>NUCLEOTIDE SEQUENCE</scope>
    <source>
        <strain evidence="7">PC9</strain>
    </source>
</reference>
<evidence type="ECO:0000256" key="5">
    <source>
        <dbReference type="SAM" id="SignalP"/>
    </source>
</evidence>
<evidence type="ECO:0000256" key="2">
    <source>
        <dbReference type="ARBA" id="ARBA00022801"/>
    </source>
</evidence>
<keyword evidence="5" id="KW-0732">Signal</keyword>
<dbReference type="GO" id="GO:0009251">
    <property type="term" value="P:glucan catabolic process"/>
    <property type="evidence" value="ECO:0007669"/>
    <property type="project" value="TreeGrafter"/>
</dbReference>
<feature type="signal peptide" evidence="5">
    <location>
        <begin position="1"/>
        <end position="22"/>
    </location>
</feature>
<dbReference type="EMBL" id="JACETU010000002">
    <property type="protein sequence ID" value="KAF7437214.1"/>
    <property type="molecule type" value="Genomic_DNA"/>
</dbReference>
<dbReference type="CDD" id="cd02181">
    <property type="entry name" value="GH16_fungal_Lam16A_glucanase"/>
    <property type="match status" value="1"/>
</dbReference>
<dbReference type="PANTHER" id="PTHR10963:SF24">
    <property type="entry name" value="GLYCOSIDASE C21B10.07-RELATED"/>
    <property type="match status" value="1"/>
</dbReference>
<accession>A0A8H7A1Z3</accession>
<dbReference type="PANTHER" id="PTHR10963">
    <property type="entry name" value="GLYCOSYL HYDROLASE-RELATED"/>
    <property type="match status" value="1"/>
</dbReference>
<dbReference type="InterPro" id="IPR050546">
    <property type="entry name" value="Glycosyl_Hydrlase_16"/>
</dbReference>
<dbReference type="RefSeq" id="XP_036635113.1">
    <property type="nucleotide sequence ID" value="XM_036773640.1"/>
</dbReference>
<comment type="similarity">
    <text evidence="1">Belongs to the glycosyl hydrolase 16 family.</text>
</comment>
<dbReference type="OrthoDB" id="192832at2759"/>
<sequence>MHITSLPLYLLLLIAQASLTLAGPRAVLERAHRFALRRSHGLASDLRLAFGAVPPQKRQGRVLMKRGVYCIAGPGNSGLSHGPTSSGTGSTGDSGGNVGNGNSTSVSSGNPRGSSTRPASTARPTNVAPSPWKLAESHEGSDFFRGWDFFTSADPTNGIVDYINEADGRSAGILSVNNNGNAVMRVETTPTVAANRKSIRITTQSTWNGGLFIMDAVHMPTGCGTWPAFWSNGPDWPRGGEIDIVEGVHDYTNNQATLHTSPGCRLPSSDTSNLKISGSLIAGQDCAAASTNNEGCGIRAPNSNSFGAGFNSNGGGVYVMQWDSDGVAIYFFPRGSVPADITAGAPQPTLWGLPQARFPASGCNPSQFFNNHHLIFDTTLCGDWAGGVWNAAGIPGQEQSCAQRTGFSTCEAFVRANGASFSQAFWEVQSVKIYQRQN</sequence>
<organism evidence="7 8">
    <name type="scientific">Pleurotus ostreatus</name>
    <name type="common">Oyster mushroom</name>
    <name type="synonym">White-rot fungus</name>
    <dbReference type="NCBI Taxonomy" id="5322"/>
    <lineage>
        <taxon>Eukaryota</taxon>
        <taxon>Fungi</taxon>
        <taxon>Dikarya</taxon>
        <taxon>Basidiomycota</taxon>
        <taxon>Agaricomycotina</taxon>
        <taxon>Agaricomycetes</taxon>
        <taxon>Agaricomycetidae</taxon>
        <taxon>Agaricales</taxon>
        <taxon>Pleurotineae</taxon>
        <taxon>Pleurotaceae</taxon>
        <taxon>Pleurotus</taxon>
    </lineage>
</organism>
<dbReference type="Pfam" id="PF26113">
    <property type="entry name" value="GH16_XgeA"/>
    <property type="match status" value="1"/>
</dbReference>
<dbReference type="Gene3D" id="2.60.120.200">
    <property type="match status" value="1"/>
</dbReference>
<feature type="compositionally biased region" description="Low complexity" evidence="4">
    <location>
        <begin position="100"/>
        <end position="110"/>
    </location>
</feature>